<reference evidence="1" key="1">
    <citation type="submission" date="2022-08" db="EMBL/GenBank/DDBJ databases">
        <title>Genome Sequence of Lecanicillium fungicola.</title>
        <authorList>
            <person name="Buettner E."/>
        </authorList>
    </citation>
    <scope>NUCLEOTIDE SEQUENCE</scope>
    <source>
        <strain evidence="1">Babe33</strain>
    </source>
</reference>
<gene>
    <name evidence="1" type="ORF">NQ176_g2783</name>
</gene>
<sequence length="516" mass="58294">MDSSVNRQPGLAVPSSADWLRLRPIFTELYLDRRCSMAQVRDHLKSLGYWVNTRMIRARISQWSLQRNNQLHDMVSALRLLDPDPALWPTPEPWFLIRGRQVAMSEVLRFFRRKGIRNPIQWCRSAVIDRDAPAVTLLHERISPVDGTSEDSLTLGAQSSTNSAVMSAAFPSTSRQTSPVNIYAPILTVEQRAVAGLRDYCAVYLGLGIAAMHQEPPVHQFTTHGRFGDRMQEGLAQMMRRGPGAFPNFRRAFDLVQPLLSDCHPMSIAQLLAIVCELSASSQAQAVLRCLLKYLAAMAMSVHASPPLIQFLVSLSSSPPASLQQIAISSLRAALGTFAEQSPHTWHQLYIQERLCDCLYHGQDRTEGGARRAQLLMEQERFYGPFARNVLWTATNVADDYLDRNNLDGAEGCYTMVLMRAEHLSGFPRAKMRYAALEGLGRVHLARIDRLPYSNSANISQDIFGLNLRQAYSYVEQALNEALTWFEQPSRRVARVREQEEYIRNLLQSYSYIPTP</sequence>
<dbReference type="Proteomes" id="UP001143910">
    <property type="component" value="Unassembled WGS sequence"/>
</dbReference>
<dbReference type="EMBL" id="JANJQO010000218">
    <property type="protein sequence ID" value="KAJ2980197.1"/>
    <property type="molecule type" value="Genomic_DNA"/>
</dbReference>
<proteinExistence type="predicted"/>
<evidence type="ECO:0000313" key="2">
    <source>
        <dbReference type="Proteomes" id="UP001143910"/>
    </source>
</evidence>
<accession>A0ACC1NLJ4</accession>
<protein>
    <submittedName>
        <fullName evidence="1">Uncharacterized protein</fullName>
    </submittedName>
</protein>
<name>A0ACC1NLJ4_9HYPO</name>
<keyword evidence="2" id="KW-1185">Reference proteome</keyword>
<organism evidence="1 2">
    <name type="scientific">Zarea fungicola</name>
    <dbReference type="NCBI Taxonomy" id="93591"/>
    <lineage>
        <taxon>Eukaryota</taxon>
        <taxon>Fungi</taxon>
        <taxon>Dikarya</taxon>
        <taxon>Ascomycota</taxon>
        <taxon>Pezizomycotina</taxon>
        <taxon>Sordariomycetes</taxon>
        <taxon>Hypocreomycetidae</taxon>
        <taxon>Hypocreales</taxon>
        <taxon>Cordycipitaceae</taxon>
        <taxon>Zarea</taxon>
    </lineage>
</organism>
<comment type="caution">
    <text evidence="1">The sequence shown here is derived from an EMBL/GenBank/DDBJ whole genome shotgun (WGS) entry which is preliminary data.</text>
</comment>
<evidence type="ECO:0000313" key="1">
    <source>
        <dbReference type="EMBL" id="KAJ2980197.1"/>
    </source>
</evidence>